<evidence type="ECO:0000256" key="4">
    <source>
        <dbReference type="ARBA" id="ARBA00022989"/>
    </source>
</evidence>
<reference evidence="8 9" key="1">
    <citation type="submission" date="2020-08" db="EMBL/GenBank/DDBJ databases">
        <title>Genomic Encyclopedia of Type Strains, Phase IV (KMG-IV): sequencing the most valuable type-strain genomes for metagenomic binning, comparative biology and taxonomic classification.</title>
        <authorList>
            <person name="Goeker M."/>
        </authorList>
    </citation>
    <scope>NUCLEOTIDE SEQUENCE [LARGE SCALE GENOMIC DNA]</scope>
    <source>
        <strain evidence="8 9">YIM 65646</strain>
    </source>
</reference>
<evidence type="ECO:0000256" key="6">
    <source>
        <dbReference type="SAM" id="Phobius"/>
    </source>
</evidence>
<dbReference type="RefSeq" id="WP_221330713.1">
    <property type="nucleotide sequence ID" value="NZ_JACHGT010000002.1"/>
</dbReference>
<evidence type="ECO:0000256" key="5">
    <source>
        <dbReference type="ARBA" id="ARBA00023136"/>
    </source>
</evidence>
<dbReference type="EMBL" id="JACHGT010000002">
    <property type="protein sequence ID" value="MBB6032989.1"/>
    <property type="molecule type" value="Genomic_DNA"/>
</dbReference>
<dbReference type="InterPro" id="IPR052983">
    <property type="entry name" value="MFS_Riboflavin_Transporter"/>
</dbReference>
<accession>A0A841FK25</accession>
<dbReference type="Gene3D" id="1.20.1250.20">
    <property type="entry name" value="MFS general substrate transporter like domains"/>
    <property type="match status" value="2"/>
</dbReference>
<feature type="transmembrane region" description="Helical" evidence="6">
    <location>
        <begin position="392"/>
        <end position="413"/>
    </location>
</feature>
<feature type="transmembrane region" description="Helical" evidence="6">
    <location>
        <begin position="239"/>
        <end position="259"/>
    </location>
</feature>
<dbReference type="GO" id="GO:0022857">
    <property type="term" value="F:transmembrane transporter activity"/>
    <property type="evidence" value="ECO:0007669"/>
    <property type="project" value="InterPro"/>
</dbReference>
<dbReference type="PANTHER" id="PTHR43385">
    <property type="entry name" value="RIBOFLAVIN TRANSPORTER RIBJ"/>
    <property type="match status" value="1"/>
</dbReference>
<keyword evidence="5 6" id="KW-0472">Membrane</keyword>
<keyword evidence="2" id="KW-0813">Transport</keyword>
<comment type="caution">
    <text evidence="8">The sequence shown here is derived from an EMBL/GenBank/DDBJ whole genome shotgun (WGS) entry which is preliminary data.</text>
</comment>
<dbReference type="GO" id="GO:0005886">
    <property type="term" value="C:plasma membrane"/>
    <property type="evidence" value="ECO:0007669"/>
    <property type="project" value="UniProtKB-SubCell"/>
</dbReference>
<feature type="transmembrane region" description="Helical" evidence="6">
    <location>
        <begin position="182"/>
        <end position="202"/>
    </location>
</feature>
<evidence type="ECO:0000256" key="1">
    <source>
        <dbReference type="ARBA" id="ARBA00004651"/>
    </source>
</evidence>
<feature type="transmembrane region" description="Helical" evidence="6">
    <location>
        <begin position="117"/>
        <end position="137"/>
    </location>
</feature>
<proteinExistence type="predicted"/>
<feature type="transmembrane region" description="Helical" evidence="6">
    <location>
        <begin position="93"/>
        <end position="111"/>
    </location>
</feature>
<sequence length="489" mass="50249">MPAFAAAPARPHNASGTSGTFHGWRMVGYAAVLLALTAPGQTAAVSVFIDPMLAGLGISRSTVSIAYMLGTLSGAVAMPFIGKLVDRHGSRRAITVIAVLLGAVLVAMAAVGEIFGLTAGFIGIRMLGQGALGLAATTIASHWFDRRRGIATGVVSAFGLAGICLAPIGLERLISATNWQTAWLVQGVAVWAIAIPIAVFGLRNRPADVGQFVDGEAPTVDTLRDQGGMTRAEAMRTPYFWVLCAAVGVTALLTTAIAFHQIDLLAARGLSAADAAGNFLPQTVAGTLVALGAGMILDKASPRLLIAVTVGLLAVGMLWAAVVTPGLSAIGFGLVLGAAGYLISPVGDGLAPRLFGVRHIGAIRGTMAAISVASSAFGPLMFTLLHDAGGSYTLPLVVSAALPMAVGVAAYAIRLPEPSRTVPEAQFVGTHGIGTTCCVDGDGEQAVLNLRPVSRTRPVSSRAQTRPWARRMAKSACAHEQRREQPAEV</sequence>
<protein>
    <submittedName>
        <fullName evidence="8">MFS family permease</fullName>
    </submittedName>
</protein>
<evidence type="ECO:0000313" key="8">
    <source>
        <dbReference type="EMBL" id="MBB6032989.1"/>
    </source>
</evidence>
<keyword evidence="4 6" id="KW-1133">Transmembrane helix</keyword>
<dbReference type="InterPro" id="IPR011701">
    <property type="entry name" value="MFS"/>
</dbReference>
<dbReference type="AlphaFoldDB" id="A0A841FK25"/>
<dbReference type="PANTHER" id="PTHR43385:SF1">
    <property type="entry name" value="RIBOFLAVIN TRANSPORTER RIBJ"/>
    <property type="match status" value="1"/>
</dbReference>
<dbReference type="PROSITE" id="PS50850">
    <property type="entry name" value="MFS"/>
    <property type="match status" value="1"/>
</dbReference>
<dbReference type="SUPFAM" id="SSF103473">
    <property type="entry name" value="MFS general substrate transporter"/>
    <property type="match status" value="1"/>
</dbReference>
<feature type="transmembrane region" description="Helical" evidence="6">
    <location>
        <begin position="279"/>
        <end position="297"/>
    </location>
</feature>
<evidence type="ECO:0000256" key="2">
    <source>
        <dbReference type="ARBA" id="ARBA00022448"/>
    </source>
</evidence>
<feature type="transmembrane region" description="Helical" evidence="6">
    <location>
        <begin position="304"/>
        <end position="323"/>
    </location>
</feature>
<evidence type="ECO:0000259" key="7">
    <source>
        <dbReference type="PROSITE" id="PS50850"/>
    </source>
</evidence>
<evidence type="ECO:0000256" key="3">
    <source>
        <dbReference type="ARBA" id="ARBA00022692"/>
    </source>
</evidence>
<feature type="transmembrane region" description="Helical" evidence="6">
    <location>
        <begin position="27"/>
        <end position="49"/>
    </location>
</feature>
<feature type="transmembrane region" description="Helical" evidence="6">
    <location>
        <begin position="329"/>
        <end position="351"/>
    </location>
</feature>
<feature type="domain" description="Major facilitator superfamily (MFS) profile" evidence="7">
    <location>
        <begin position="27"/>
        <end position="419"/>
    </location>
</feature>
<name>A0A841FK25_9ACTN</name>
<evidence type="ECO:0000313" key="9">
    <source>
        <dbReference type="Proteomes" id="UP000548476"/>
    </source>
</evidence>
<dbReference type="InterPro" id="IPR020846">
    <property type="entry name" value="MFS_dom"/>
</dbReference>
<feature type="transmembrane region" description="Helical" evidence="6">
    <location>
        <begin position="149"/>
        <end position="170"/>
    </location>
</feature>
<comment type="subcellular location">
    <subcellularLocation>
        <location evidence="1">Cell membrane</location>
        <topology evidence="1">Multi-pass membrane protein</topology>
    </subcellularLocation>
</comment>
<dbReference type="Pfam" id="PF07690">
    <property type="entry name" value="MFS_1"/>
    <property type="match status" value="1"/>
</dbReference>
<keyword evidence="3 6" id="KW-0812">Transmembrane</keyword>
<organism evidence="8 9">
    <name type="scientific">Phytomonospora endophytica</name>
    <dbReference type="NCBI Taxonomy" id="714109"/>
    <lineage>
        <taxon>Bacteria</taxon>
        <taxon>Bacillati</taxon>
        <taxon>Actinomycetota</taxon>
        <taxon>Actinomycetes</taxon>
        <taxon>Micromonosporales</taxon>
        <taxon>Micromonosporaceae</taxon>
        <taxon>Phytomonospora</taxon>
    </lineage>
</organism>
<keyword evidence="9" id="KW-1185">Reference proteome</keyword>
<gene>
    <name evidence="8" type="ORF">HNR73_000836</name>
</gene>
<dbReference type="InterPro" id="IPR036259">
    <property type="entry name" value="MFS_trans_sf"/>
</dbReference>
<feature type="transmembrane region" description="Helical" evidence="6">
    <location>
        <begin position="363"/>
        <end position="386"/>
    </location>
</feature>
<dbReference type="Proteomes" id="UP000548476">
    <property type="component" value="Unassembled WGS sequence"/>
</dbReference>
<feature type="transmembrane region" description="Helical" evidence="6">
    <location>
        <begin position="61"/>
        <end position="81"/>
    </location>
</feature>
<dbReference type="CDD" id="cd17355">
    <property type="entry name" value="MFS_YcxA_like"/>
    <property type="match status" value="1"/>
</dbReference>